<evidence type="ECO:0000313" key="2">
    <source>
        <dbReference type="Proteomes" id="UP000727490"/>
    </source>
</evidence>
<dbReference type="PROSITE" id="PS51257">
    <property type="entry name" value="PROKAR_LIPOPROTEIN"/>
    <property type="match status" value="1"/>
</dbReference>
<name>A0A951ITF3_9BACT</name>
<evidence type="ECO:0000313" key="1">
    <source>
        <dbReference type="EMBL" id="MBW3466963.1"/>
    </source>
</evidence>
<sequence length="400" mass="45681">MKKMALLIFVSLLISIGCETKQSGGFKVISINPNEAKQSFMLSELVDSIDYIKLENSEESMMVRVGEIILGNQYIYAVDNGQNALFIFDKQGSFVTKLAKRGDGPDEYRQLGPVFVSEDEKTLEVVDYLGEKSRILRYSNISFELLDERSLPFPSANSWKKENDLYYFSTQQNENIVNGERTNADIIIMNEIGDQKSLFSKSITTNGSTFSFNTESFIKNKAGKIFVSLMYKNTFFNLQGMEAFPEFSVDFGKYGIDNSIKLESTDKQKEYLEQNTSGLAFFPVLNIYEQNIVSFTYYFMDGLNRKFHHYIDLKGSKKIIHTNEIINDINGFPSNVYICSFSYSIKHNPVDGDKLIHIILPELVVDQDEINTDVDGVGIINAEDNPVIMLMRLREEFQMD</sequence>
<reference evidence="1 2" key="1">
    <citation type="journal article" date="2020" name="Syst. Appl. Microbiol.">
        <title>Arthrospiribacter ruber gen. nov., sp. nov., a novel bacterium isolated from Arthrospira cultures.</title>
        <authorList>
            <person name="Waleron M."/>
            <person name="Misztak A."/>
            <person name="Waleron M.M."/>
            <person name="Furmaniak M."/>
            <person name="Mrozik A."/>
            <person name="Waleron K."/>
        </authorList>
    </citation>
    <scope>NUCLEOTIDE SEQUENCE [LARGE SCALE GENOMIC DNA]</scope>
    <source>
        <strain evidence="1 2">DPMB0001</strain>
    </source>
</reference>
<accession>A0A951ITF3</accession>
<organism evidence="1 2">
    <name type="scientific">Arthrospiribacter ruber</name>
    <dbReference type="NCBI Taxonomy" id="2487934"/>
    <lineage>
        <taxon>Bacteria</taxon>
        <taxon>Pseudomonadati</taxon>
        <taxon>Bacteroidota</taxon>
        <taxon>Cytophagia</taxon>
        <taxon>Cytophagales</taxon>
        <taxon>Cyclobacteriaceae</taxon>
        <taxon>Arthrospiribacter</taxon>
    </lineage>
</organism>
<dbReference type="Proteomes" id="UP000727490">
    <property type="component" value="Unassembled WGS sequence"/>
</dbReference>
<dbReference type="Pfam" id="PF17170">
    <property type="entry name" value="DUF5128"/>
    <property type="match status" value="1"/>
</dbReference>
<dbReference type="RefSeq" id="WP_219287175.1">
    <property type="nucleotide sequence ID" value="NZ_RPHB01000002.1"/>
</dbReference>
<comment type="caution">
    <text evidence="1">The sequence shown here is derived from an EMBL/GenBank/DDBJ whole genome shotgun (WGS) entry which is preliminary data.</text>
</comment>
<gene>
    <name evidence="1" type="ORF">EGN73_03960</name>
</gene>
<dbReference type="EMBL" id="RPHB01000002">
    <property type="protein sequence ID" value="MBW3466963.1"/>
    <property type="molecule type" value="Genomic_DNA"/>
</dbReference>
<protein>
    <submittedName>
        <fullName evidence="1">6-bladed beta-propeller</fullName>
    </submittedName>
</protein>
<proteinExistence type="predicted"/>
<dbReference type="AlphaFoldDB" id="A0A951ITF3"/>
<keyword evidence="2" id="KW-1185">Reference proteome</keyword>